<keyword evidence="3" id="KW-1185">Reference proteome</keyword>
<evidence type="ECO:0000259" key="1">
    <source>
        <dbReference type="PROSITE" id="PS50110"/>
    </source>
</evidence>
<dbReference type="InterPro" id="IPR011006">
    <property type="entry name" value="CheY-like_superfamily"/>
</dbReference>
<evidence type="ECO:0000313" key="3">
    <source>
        <dbReference type="Proteomes" id="UP000245829"/>
    </source>
</evidence>
<dbReference type="AlphaFoldDB" id="A0A2S2KQE1"/>
<organism evidence="2 3">
    <name type="scientific">Nitrosopumilus zosterae</name>
    <dbReference type="NCBI Taxonomy" id="718286"/>
    <lineage>
        <taxon>Archaea</taxon>
        <taxon>Nitrososphaerota</taxon>
        <taxon>Nitrososphaeria</taxon>
        <taxon>Nitrosopumilales</taxon>
        <taxon>Nitrosopumilaceae</taxon>
        <taxon>Nitrosopumilus</taxon>
    </lineage>
</organism>
<dbReference type="SMART" id="SM00448">
    <property type="entry name" value="REC"/>
    <property type="match status" value="1"/>
</dbReference>
<dbReference type="PROSITE" id="PS50110">
    <property type="entry name" value="RESPONSE_REGULATORY"/>
    <property type="match status" value="1"/>
</dbReference>
<dbReference type="SUPFAM" id="SSF52172">
    <property type="entry name" value="CheY-like"/>
    <property type="match status" value="1"/>
</dbReference>
<accession>A0A2S2KQE1</accession>
<sequence>MGLSALVVDDSKFMRESIRETLSYLKIGSIIEAKNGIEGVRAFIKHRPSLVTLDYEMPGLNGIETAIKIREIDKNVMMIIVTSIKSNMIAVKSGKIPNLGYVTKPIDPIMIKEALSKLQKQDVN</sequence>
<proteinExistence type="predicted"/>
<name>A0A2S2KQE1_9ARCH</name>
<dbReference type="InterPro" id="IPR001789">
    <property type="entry name" value="Sig_transdc_resp-reg_receiver"/>
</dbReference>
<feature type="domain" description="Response regulatory" evidence="1">
    <location>
        <begin position="4"/>
        <end position="119"/>
    </location>
</feature>
<gene>
    <name evidence="2" type="ORF">NZNM25_06600</name>
</gene>
<evidence type="ECO:0000313" key="2">
    <source>
        <dbReference type="EMBL" id="GBH33869.1"/>
    </source>
</evidence>
<protein>
    <submittedName>
        <fullName evidence="2">Response regulator</fullName>
    </submittedName>
</protein>
<dbReference type="InterPro" id="IPR052048">
    <property type="entry name" value="ST_Response_Regulator"/>
</dbReference>
<dbReference type="GO" id="GO:0000160">
    <property type="term" value="P:phosphorelay signal transduction system"/>
    <property type="evidence" value="ECO:0007669"/>
    <property type="project" value="InterPro"/>
</dbReference>
<dbReference type="Pfam" id="PF00072">
    <property type="entry name" value="Response_reg"/>
    <property type="match status" value="1"/>
</dbReference>
<dbReference type="PANTHER" id="PTHR43228">
    <property type="entry name" value="TWO-COMPONENT RESPONSE REGULATOR"/>
    <property type="match status" value="1"/>
</dbReference>
<reference evidence="2 3" key="1">
    <citation type="submission" date="2018-05" db="EMBL/GenBank/DDBJ databases">
        <title>genome sequencing of Nitrosopumilus sp. NM25.</title>
        <authorList>
            <person name="Mori K."/>
            <person name="Nakagawa T."/>
        </authorList>
    </citation>
    <scope>NUCLEOTIDE SEQUENCE [LARGE SCALE GENOMIC DNA]</scope>
    <source>
        <strain evidence="2 3">NM25</strain>
    </source>
</reference>
<dbReference type="Proteomes" id="UP000245829">
    <property type="component" value="Unassembled WGS sequence"/>
</dbReference>
<comment type="caution">
    <text evidence="2">The sequence shown here is derived from an EMBL/GenBank/DDBJ whole genome shotgun (WGS) entry which is preliminary data.</text>
</comment>
<dbReference type="Gene3D" id="3.40.50.2300">
    <property type="match status" value="1"/>
</dbReference>
<dbReference type="EMBL" id="BGKI01000002">
    <property type="protein sequence ID" value="GBH33869.1"/>
    <property type="molecule type" value="Genomic_DNA"/>
</dbReference>
<dbReference type="PANTHER" id="PTHR43228:SF1">
    <property type="entry name" value="TWO-COMPONENT RESPONSE REGULATOR ARR22"/>
    <property type="match status" value="1"/>
</dbReference>